<feature type="domain" description="Nrap protein" evidence="11">
    <location>
        <begin position="877"/>
        <end position="1035"/>
    </location>
</feature>
<dbReference type="InterPro" id="IPR035367">
    <property type="entry name" value="Nrap_D2"/>
</dbReference>
<feature type="compositionally biased region" description="Basic residues" evidence="6">
    <location>
        <begin position="1"/>
        <end position="12"/>
    </location>
</feature>
<evidence type="ECO:0000259" key="7">
    <source>
        <dbReference type="Pfam" id="PF03813"/>
    </source>
</evidence>
<evidence type="ECO:0000259" key="11">
    <source>
        <dbReference type="Pfam" id="PF17406"/>
    </source>
</evidence>
<dbReference type="GO" id="GO:0032545">
    <property type="term" value="C:CURI complex"/>
    <property type="evidence" value="ECO:0007669"/>
    <property type="project" value="TreeGrafter"/>
</dbReference>
<feature type="domain" description="Nrap protein" evidence="7">
    <location>
        <begin position="217"/>
        <end position="360"/>
    </location>
</feature>
<keyword evidence="5" id="KW-0698">rRNA processing</keyword>
<dbReference type="InterPro" id="IPR035369">
    <property type="entry name" value="Nrap_D4"/>
</dbReference>
<feature type="domain" description="Nrap protein" evidence="8">
    <location>
        <begin position="366"/>
        <end position="506"/>
    </location>
</feature>
<feature type="domain" description="Nrap protein" evidence="12">
    <location>
        <begin position="1039"/>
        <end position="1165"/>
    </location>
</feature>
<feature type="region of interest" description="Disordered" evidence="6">
    <location>
        <begin position="1"/>
        <end position="105"/>
    </location>
</feature>
<evidence type="ECO:0000256" key="4">
    <source>
        <dbReference type="ARBA" id="ARBA00023242"/>
    </source>
</evidence>
<dbReference type="GO" id="GO:0006364">
    <property type="term" value="P:rRNA processing"/>
    <property type="evidence" value="ECO:0007669"/>
    <property type="project" value="UniProtKB-KW"/>
</dbReference>
<dbReference type="STRING" id="50376.A0A517L6T1"/>
<dbReference type="Gene3D" id="3.30.70.3030">
    <property type="match status" value="1"/>
</dbReference>
<sequence length="1170" mass="129870">MAAPASKRRKLSHSSEDSHSDSASFASFSSEDRSNGQFNSHDAPEDSVREEVEGLDDGNELIGSGNAGEEMEADGESSEEEKIADKSKTTKGKAATRKAGQGNGTAYNGEIFKSNLFKLQVDELLDQTRPAHIRKNDSIESAVRTLKTIIEEIPARKPASMTEAERSLLKKDKVVVPMCLPQEVNYKLQYARPATFNVVGSYPLKIGTKTGDDLVLDLMVMMPPDLFERKDYLNHRYFHKRAFYLACLAAGIKSRKEQKYTLSFDYLHGNTLLPILIVGLNKTAHPEHNLPCQNLRIVILPSIPDDLFPKEKLSPVSNCVRSKSSNDTKMSSLPSTSFYNASVRLDSLASSYLKLQDQISRRCEAYTDACLLGRIWLKQRGFSSRIQGGGFGNFEWSILIALLLEGGGPKGHPAFSSGYSSYQIFKATFQYLAGKDLLRTPHLIGGELASLPKNAGLPIVYDGARALNVLFKMTPWSYKLLQYAARATVSMLNDSTFDHFDAAFILRTDQPLCRFDIVVELPVTLTAIDANPDDSSDSVSKYCRKLYSVLSRGLSDRVTTVYIQSPEDHSWDITSPAVTHSSSSTVSIGLMLDPANAQKLVDHGPSAEDKKAAASFQKFWGEKAELRRFKDGSILESLVWSPKDGTGSIFRQILTYILKRHFGEKVVSLMKYKGEADNSLLASGSKTEVSPNNMFQPVVGAFQKLERDVRGLEDLPLQIRHVLAADAQLSYASVDVPFVPGRTRMSTPADVVIQFEGSARWPDDLDAIQRTKIAFLLKLAELLDDAVEGVTTRVGLENSDAPFLNQSFLDVIYDDGSAFRLRIHHDRESTLLERQLQAKTISSQEKLETASALAIYKQTFLRQPSHIQAMQTLSTRFPVLSPTIRLLKKWFSSHLLSTHFSSSFLDLLAVRAFTNPYPWTAPSSATAGFLRSLIFLARWDWRRDPWIVDLSATGDMKPDLVSTITTRFEAWRNIDPVLNRVVLFAASNVDTDGTTWTDHAKPPKVVAARMTALAKAAVARIKEMGTNLDFGELFVSSTHEYDVLIKLHPKYAKLGQPTKATSGGFKNIQTTVDHDAVGFHPVSLFIIDLERCFGNALVLFWDENGGDVVAGLWNPQMDARGWKLKLGFSSIPRVKNGDGEVSAYVNKEGIVNEIARLGGELVKSIEMRKR</sequence>
<evidence type="ECO:0000256" key="1">
    <source>
        <dbReference type="ARBA" id="ARBA00004604"/>
    </source>
</evidence>
<dbReference type="Proteomes" id="UP000316270">
    <property type="component" value="Chromosome 6"/>
</dbReference>
<evidence type="ECO:0000259" key="12">
    <source>
        <dbReference type="Pfam" id="PF17407"/>
    </source>
</evidence>
<dbReference type="InterPro" id="IPR035082">
    <property type="entry name" value="Nrap_D1"/>
</dbReference>
<evidence type="ECO:0000259" key="8">
    <source>
        <dbReference type="Pfam" id="PF17403"/>
    </source>
</evidence>
<reference evidence="13 14" key="1">
    <citation type="submission" date="2019-07" db="EMBL/GenBank/DDBJ databases">
        <title>Finished genome of Venturia effusa.</title>
        <authorList>
            <person name="Young C.A."/>
            <person name="Cox M.P."/>
            <person name="Ganley A.R.D."/>
            <person name="David W.J."/>
        </authorList>
    </citation>
    <scope>NUCLEOTIDE SEQUENCE [LARGE SCALE GENOMIC DNA]</scope>
    <source>
        <strain evidence="14">albino</strain>
    </source>
</reference>
<dbReference type="PANTHER" id="PTHR17972">
    <property type="entry name" value="NUCLEOLAR RNA-ASSOCIATED PROTEIN"/>
    <property type="match status" value="1"/>
</dbReference>
<comment type="similarity">
    <text evidence="2 5">Belongs to the NRAP family.</text>
</comment>
<keyword evidence="14" id="KW-1185">Reference proteome</keyword>
<organism evidence="13 14">
    <name type="scientific">Venturia effusa</name>
    <dbReference type="NCBI Taxonomy" id="50376"/>
    <lineage>
        <taxon>Eukaryota</taxon>
        <taxon>Fungi</taxon>
        <taxon>Dikarya</taxon>
        <taxon>Ascomycota</taxon>
        <taxon>Pezizomycotina</taxon>
        <taxon>Dothideomycetes</taxon>
        <taxon>Pleosporomycetidae</taxon>
        <taxon>Venturiales</taxon>
        <taxon>Venturiaceae</taxon>
        <taxon>Venturia</taxon>
    </lineage>
</organism>
<dbReference type="AlphaFoldDB" id="A0A517L6T1"/>
<evidence type="ECO:0000313" key="14">
    <source>
        <dbReference type="Proteomes" id="UP000316270"/>
    </source>
</evidence>
<dbReference type="GO" id="GO:0006409">
    <property type="term" value="P:tRNA export from nucleus"/>
    <property type="evidence" value="ECO:0007669"/>
    <property type="project" value="TreeGrafter"/>
</dbReference>
<evidence type="ECO:0000313" key="13">
    <source>
        <dbReference type="EMBL" id="QDS71339.1"/>
    </source>
</evidence>
<evidence type="ECO:0000256" key="2">
    <source>
        <dbReference type="ARBA" id="ARBA00006674"/>
    </source>
</evidence>
<feature type="compositionally biased region" description="Acidic residues" evidence="6">
    <location>
        <begin position="69"/>
        <end position="79"/>
    </location>
</feature>
<dbReference type="Pfam" id="PF17407">
    <property type="entry name" value="Nrap_D6"/>
    <property type="match status" value="1"/>
</dbReference>
<keyword evidence="5" id="KW-0690">Ribosome biogenesis</keyword>
<evidence type="ECO:0000259" key="9">
    <source>
        <dbReference type="Pfam" id="PF17404"/>
    </source>
</evidence>
<gene>
    <name evidence="13" type="ORF">FKW77_002204</name>
</gene>
<evidence type="ECO:0000256" key="3">
    <source>
        <dbReference type="ARBA" id="ARBA00022884"/>
    </source>
</evidence>
<dbReference type="InterPro" id="IPR005554">
    <property type="entry name" value="NOL6/Upt22"/>
</dbReference>
<dbReference type="OrthoDB" id="10251401at2759"/>
<dbReference type="InterPro" id="IPR035371">
    <property type="entry name" value="Nrap_D6"/>
</dbReference>
<comment type="subcellular location">
    <subcellularLocation>
        <location evidence="1 5">Nucleus</location>
        <location evidence="1 5">Nucleolus</location>
    </subcellularLocation>
</comment>
<proteinExistence type="inferred from homology"/>
<dbReference type="Pfam" id="PF17406">
    <property type="entry name" value="Nrap_D5"/>
    <property type="match status" value="1"/>
</dbReference>
<dbReference type="PANTHER" id="PTHR17972:SF0">
    <property type="entry name" value="NUCLEOLAR PROTEIN 6"/>
    <property type="match status" value="1"/>
</dbReference>
<dbReference type="EMBL" id="CP042190">
    <property type="protein sequence ID" value="QDS71339.1"/>
    <property type="molecule type" value="Genomic_DNA"/>
</dbReference>
<evidence type="ECO:0000259" key="10">
    <source>
        <dbReference type="Pfam" id="PF17405"/>
    </source>
</evidence>
<dbReference type="Gene3D" id="1.10.1410.10">
    <property type="match status" value="1"/>
</dbReference>
<dbReference type="GO" id="GO:0032040">
    <property type="term" value="C:small-subunit processome"/>
    <property type="evidence" value="ECO:0007669"/>
    <property type="project" value="TreeGrafter"/>
</dbReference>
<name>A0A517L6T1_9PEZI</name>
<dbReference type="Pfam" id="PF17405">
    <property type="entry name" value="Nrap_D4"/>
    <property type="match status" value="1"/>
</dbReference>
<evidence type="ECO:0000256" key="6">
    <source>
        <dbReference type="SAM" id="MobiDB-lite"/>
    </source>
</evidence>
<dbReference type="InterPro" id="IPR035370">
    <property type="entry name" value="Nrap_D5"/>
</dbReference>
<dbReference type="Gene3D" id="3.30.70.3020">
    <property type="match status" value="1"/>
</dbReference>
<keyword evidence="5" id="KW-0687">Ribonucleoprotein</keyword>
<dbReference type="Pfam" id="PF17403">
    <property type="entry name" value="Nrap_D2"/>
    <property type="match status" value="1"/>
</dbReference>
<keyword evidence="4 5" id="KW-0539">Nucleus</keyword>
<dbReference type="InterPro" id="IPR035368">
    <property type="entry name" value="Nrap_D3"/>
</dbReference>
<dbReference type="Pfam" id="PF03813">
    <property type="entry name" value="Nrap"/>
    <property type="match status" value="1"/>
</dbReference>
<evidence type="ECO:0000256" key="5">
    <source>
        <dbReference type="RuleBase" id="RU364032"/>
    </source>
</evidence>
<protein>
    <recommendedName>
        <fullName evidence="5">U3 small nucleolar RNA-associated protein 22</fullName>
    </recommendedName>
</protein>
<accession>A0A517L6T1</accession>
<dbReference type="GO" id="GO:0034456">
    <property type="term" value="C:UTP-C complex"/>
    <property type="evidence" value="ECO:0007669"/>
    <property type="project" value="TreeGrafter"/>
</dbReference>
<keyword evidence="3 5" id="KW-0694">RNA-binding</keyword>
<dbReference type="Pfam" id="PF17404">
    <property type="entry name" value="Nrap_D3"/>
    <property type="match status" value="1"/>
</dbReference>
<feature type="domain" description="Nrap protein" evidence="9">
    <location>
        <begin position="512"/>
        <end position="662"/>
    </location>
</feature>
<feature type="compositionally biased region" description="Basic and acidic residues" evidence="6">
    <location>
        <begin position="42"/>
        <end position="52"/>
    </location>
</feature>
<dbReference type="GO" id="GO:0003723">
    <property type="term" value="F:RNA binding"/>
    <property type="evidence" value="ECO:0007669"/>
    <property type="project" value="UniProtKB-KW"/>
</dbReference>
<feature type="domain" description="Nrap protein" evidence="10">
    <location>
        <begin position="680"/>
        <end position="875"/>
    </location>
</feature>